<dbReference type="Proteomes" id="UP001220010">
    <property type="component" value="Unassembled WGS sequence"/>
</dbReference>
<dbReference type="InterPro" id="IPR002761">
    <property type="entry name" value="Diphthami_syn_dom"/>
</dbReference>
<dbReference type="Gene3D" id="3.40.50.620">
    <property type="entry name" value="HUPs"/>
    <property type="match status" value="1"/>
</dbReference>
<protein>
    <submittedName>
        <fullName evidence="2">Diphthine--ammonia ligase</fullName>
        <ecNumber evidence="2">6.3.1.14</ecNumber>
    </submittedName>
</protein>
<dbReference type="InterPro" id="IPR022427">
    <property type="entry name" value="MJ0570_ATP-bd"/>
</dbReference>
<dbReference type="GO" id="GO:0017178">
    <property type="term" value="F:diphthine-ammonia ligase activity"/>
    <property type="evidence" value="ECO:0007669"/>
    <property type="project" value="UniProtKB-EC"/>
</dbReference>
<accession>A0ABT5X7W9</accession>
<proteinExistence type="predicted"/>
<keyword evidence="2" id="KW-0436">Ligase</keyword>
<keyword evidence="3" id="KW-1185">Reference proteome</keyword>
<comment type="caution">
    <text evidence="2">The sequence shown here is derived from an EMBL/GenBank/DDBJ whole genome shotgun (WGS) entry which is preliminary data.</text>
</comment>
<dbReference type="NCBIfam" id="TIGR00290">
    <property type="entry name" value="MJ0570_dom"/>
    <property type="match status" value="1"/>
</dbReference>
<dbReference type="PANTHER" id="PTHR12196">
    <property type="entry name" value="DOMAIN OF UNKNOWN FUNCTION 71 DUF71 -CONTAINING PROTEIN"/>
    <property type="match status" value="1"/>
</dbReference>
<gene>
    <name evidence="2" type="ORF">P0O15_06325</name>
</gene>
<dbReference type="NCBIfam" id="TIGR03679">
    <property type="entry name" value="arCOG00187"/>
    <property type="match status" value="1"/>
</dbReference>
<feature type="domain" description="Diphthamide synthase" evidence="1">
    <location>
        <begin position="5"/>
        <end position="222"/>
    </location>
</feature>
<dbReference type="Gene3D" id="3.90.1490.10">
    <property type="entry name" value="putative n-type atp pyrophosphatase, domain 2"/>
    <property type="match status" value="1"/>
</dbReference>
<dbReference type="EC" id="6.3.1.14" evidence="2"/>
<dbReference type="PIRSF" id="PIRSF039123">
    <property type="entry name" value="Diphthamide_synthase"/>
    <property type="match status" value="1"/>
</dbReference>
<organism evidence="2 3">
    <name type="scientific">Candidatus Methanocrinis natronophilus</name>
    <dbReference type="NCBI Taxonomy" id="3033396"/>
    <lineage>
        <taxon>Archaea</taxon>
        <taxon>Methanobacteriati</taxon>
        <taxon>Methanobacteriota</taxon>
        <taxon>Stenosarchaea group</taxon>
        <taxon>Methanomicrobia</taxon>
        <taxon>Methanotrichales</taxon>
        <taxon>Methanotrichaceae</taxon>
        <taxon>Methanocrinis</taxon>
    </lineage>
</organism>
<name>A0ABT5X7W9_9EURY</name>
<dbReference type="InterPro" id="IPR030662">
    <property type="entry name" value="DPH6/MJ0570"/>
</dbReference>
<dbReference type="RefSeq" id="WP_316966530.1">
    <property type="nucleotide sequence ID" value="NZ_JARFPK010000019.1"/>
</dbReference>
<dbReference type="InterPro" id="IPR014729">
    <property type="entry name" value="Rossmann-like_a/b/a_fold"/>
</dbReference>
<dbReference type="CDD" id="cd01994">
    <property type="entry name" value="AANH_PF0828-like"/>
    <property type="match status" value="1"/>
</dbReference>
<dbReference type="SUPFAM" id="SSF52402">
    <property type="entry name" value="Adenine nucleotide alpha hydrolases-like"/>
    <property type="match status" value="1"/>
</dbReference>
<sequence length="226" mass="25224">MLLGVLFSGGKDSVYACRRAMETDTVSCLITVVSENPDSYMFHTPNVGWAELIAEAVGIPQLTWPTLGEEGSELADLSDAMAAAIDRYGIEGVVTGAIESVYQAARVQRICRDLDLWCYNPLWQIDQLEYLRLLVSEGFEVIITGVFAYPFDGSWIGARIDGPLIEKLEALRDRYAINPSGEGGEIETFVLDGPIFRKRIEILRAEKTYGNYRGRFSIEQARLVEK</sequence>
<dbReference type="EMBL" id="JARFPK010000019">
    <property type="protein sequence ID" value="MDF0590785.1"/>
    <property type="molecule type" value="Genomic_DNA"/>
</dbReference>
<dbReference type="PANTHER" id="PTHR12196:SF2">
    <property type="entry name" value="DIPHTHINE--AMMONIA LIGASE"/>
    <property type="match status" value="1"/>
</dbReference>
<reference evidence="2 3" key="1">
    <citation type="submission" date="2023-03" db="EMBL/GenBank/DDBJ databases">
        <title>WGS of Methanotrichaceae archaeon Mx.</title>
        <authorList>
            <person name="Sorokin D.Y."/>
            <person name="Merkel A.Y."/>
        </authorList>
    </citation>
    <scope>NUCLEOTIDE SEQUENCE [LARGE SCALE GENOMIC DNA]</scope>
    <source>
        <strain evidence="2 3">Mx</strain>
    </source>
</reference>
<evidence type="ECO:0000313" key="3">
    <source>
        <dbReference type="Proteomes" id="UP001220010"/>
    </source>
</evidence>
<evidence type="ECO:0000259" key="1">
    <source>
        <dbReference type="Pfam" id="PF01902"/>
    </source>
</evidence>
<dbReference type="Pfam" id="PF01902">
    <property type="entry name" value="Diphthami_syn_2"/>
    <property type="match status" value="1"/>
</dbReference>
<evidence type="ECO:0000313" key="2">
    <source>
        <dbReference type="EMBL" id="MDF0590785.1"/>
    </source>
</evidence>